<dbReference type="EMBL" id="QJPH01000255">
    <property type="protein sequence ID" value="PZN81776.1"/>
    <property type="molecule type" value="Genomic_DNA"/>
</dbReference>
<evidence type="ECO:0000256" key="1">
    <source>
        <dbReference type="SAM" id="MobiDB-lite"/>
    </source>
</evidence>
<protein>
    <submittedName>
        <fullName evidence="3">Uncharacterized protein</fullName>
    </submittedName>
</protein>
<evidence type="ECO:0000256" key="2">
    <source>
        <dbReference type="SAM" id="Phobius"/>
    </source>
</evidence>
<sequence length="162" mass="18136">MDRLNLGSMDGEAPRHPQPDGICNPARNVFTSFPSSSLGTRSLKLLLPEERSTNKQELDRQGFPTWSLGTSQITGTPIIRDRNNYFGIKRNVGCNAKTRARPGFFIFVYGGLSLTLRIRLTSWMPNWRLMSSGIGIVWLGVTVVIMAKPLVERMGYIEYSGI</sequence>
<feature type="region of interest" description="Disordered" evidence="1">
    <location>
        <begin position="1"/>
        <end position="22"/>
    </location>
</feature>
<name>A0A2W4RG71_9GAMM</name>
<reference evidence="3 4" key="1">
    <citation type="journal article" date="2018" name="Aquat. Microb. Ecol.">
        <title>Gammaproteobacterial methanotrophs dominate.</title>
        <authorList>
            <person name="Rissanen A.J."/>
            <person name="Saarenheimo J."/>
            <person name="Tiirola M."/>
            <person name="Peura S."/>
            <person name="Aalto S.L."/>
            <person name="Karvinen A."/>
            <person name="Nykanen H."/>
        </authorList>
    </citation>
    <scope>NUCLEOTIDE SEQUENCE [LARGE SCALE GENOMIC DNA]</scope>
    <source>
        <strain evidence="3">AMbin10</strain>
    </source>
</reference>
<accession>A0A2W4RG71</accession>
<gene>
    <name evidence="3" type="ORF">DM484_07670</name>
</gene>
<keyword evidence="2" id="KW-1133">Transmembrane helix</keyword>
<comment type="caution">
    <text evidence="3">The sequence shown here is derived from an EMBL/GenBank/DDBJ whole genome shotgun (WGS) entry which is preliminary data.</text>
</comment>
<evidence type="ECO:0000313" key="4">
    <source>
        <dbReference type="Proteomes" id="UP000249396"/>
    </source>
</evidence>
<organism evidence="3 4">
    <name type="scientific">Candidatus Methylumidiphilus alinenensis</name>
    <dbReference type="NCBI Taxonomy" id="2202197"/>
    <lineage>
        <taxon>Bacteria</taxon>
        <taxon>Pseudomonadati</taxon>
        <taxon>Pseudomonadota</taxon>
        <taxon>Gammaproteobacteria</taxon>
        <taxon>Methylococcales</taxon>
        <taxon>Candidatus Methylumidiphilus</taxon>
    </lineage>
</organism>
<proteinExistence type="predicted"/>
<evidence type="ECO:0000313" key="3">
    <source>
        <dbReference type="EMBL" id="PZN81776.1"/>
    </source>
</evidence>
<dbReference type="Proteomes" id="UP000249396">
    <property type="component" value="Unassembled WGS sequence"/>
</dbReference>
<feature type="transmembrane region" description="Helical" evidence="2">
    <location>
        <begin position="103"/>
        <end position="120"/>
    </location>
</feature>
<feature type="transmembrane region" description="Helical" evidence="2">
    <location>
        <begin position="126"/>
        <end position="147"/>
    </location>
</feature>
<keyword evidence="2" id="KW-0812">Transmembrane</keyword>
<keyword evidence="2" id="KW-0472">Membrane</keyword>
<dbReference type="AlphaFoldDB" id="A0A2W4RG71"/>